<dbReference type="EMBL" id="FWFU01000001">
    <property type="protein sequence ID" value="SLN16501.1"/>
    <property type="molecule type" value="Genomic_DNA"/>
</dbReference>
<feature type="region of interest" description="Disordered" evidence="1">
    <location>
        <begin position="159"/>
        <end position="179"/>
    </location>
</feature>
<feature type="compositionally biased region" description="Acidic residues" evidence="1">
    <location>
        <begin position="167"/>
        <end position="177"/>
    </location>
</feature>
<accession>A0A1X6YBK7</accession>
<dbReference type="GO" id="GO:0042834">
    <property type="term" value="F:peptidoglycan binding"/>
    <property type="evidence" value="ECO:0007669"/>
    <property type="project" value="InterPro"/>
</dbReference>
<dbReference type="Pfam" id="PF05036">
    <property type="entry name" value="SPOR"/>
    <property type="match status" value="1"/>
</dbReference>
<sequence length="305" mass="31784">MGQVDIERLDKGTARGLKGVVVVTASLLMLGGCQEMGKINPFKSRPDASESAAAPAADSTSTKLVERDVEAPDVFQKTDMGLWDGRPSLGGVWVAHPDVNEPERVIIRNAANSKFVIGALFRRERENPGPAFQVSSDAAAALGMLAGAPAQLNVTALRREEAPAETPAEEAAAEPLDDPAAIETSSLDPVAGAAAAIDAADASMPAESAPRPVSPPPAASAPRAPASSLDKPFIQIGIFSVEENARNTATAMRQNGMVPTVKKQTTQGKDFWRVIVGPAANSSERGILLKKIKGVGFADAYPVTN</sequence>
<reference evidence="3 4" key="1">
    <citation type="submission" date="2017-03" db="EMBL/GenBank/DDBJ databases">
        <authorList>
            <person name="Afonso C.L."/>
            <person name="Miller P.J."/>
            <person name="Scott M.A."/>
            <person name="Spackman E."/>
            <person name="Goraichik I."/>
            <person name="Dimitrov K.M."/>
            <person name="Suarez D.L."/>
            <person name="Swayne D.E."/>
        </authorList>
    </citation>
    <scope>NUCLEOTIDE SEQUENCE [LARGE SCALE GENOMIC DNA]</scope>
    <source>
        <strain evidence="3 4">CECT 8110</strain>
    </source>
</reference>
<keyword evidence="4" id="KW-1185">Reference proteome</keyword>
<protein>
    <submittedName>
        <fullName evidence="3">Sporulation related domain protein</fullName>
    </submittedName>
</protein>
<evidence type="ECO:0000256" key="1">
    <source>
        <dbReference type="SAM" id="MobiDB-lite"/>
    </source>
</evidence>
<dbReference type="Proteomes" id="UP000193207">
    <property type="component" value="Unassembled WGS sequence"/>
</dbReference>
<evidence type="ECO:0000259" key="2">
    <source>
        <dbReference type="PROSITE" id="PS51724"/>
    </source>
</evidence>
<feature type="domain" description="SPOR" evidence="2">
    <location>
        <begin position="226"/>
        <end position="305"/>
    </location>
</feature>
<evidence type="ECO:0000313" key="3">
    <source>
        <dbReference type="EMBL" id="SLN16501.1"/>
    </source>
</evidence>
<feature type="compositionally biased region" description="Low complexity" evidence="1">
    <location>
        <begin position="201"/>
        <end position="211"/>
    </location>
</feature>
<name>A0A1X6YBK7_9RHOB</name>
<organism evidence="3 4">
    <name type="scientific">Roseovarius halotolerans</name>
    <dbReference type="NCBI Taxonomy" id="505353"/>
    <lineage>
        <taxon>Bacteria</taxon>
        <taxon>Pseudomonadati</taxon>
        <taxon>Pseudomonadota</taxon>
        <taxon>Alphaproteobacteria</taxon>
        <taxon>Rhodobacterales</taxon>
        <taxon>Roseobacteraceae</taxon>
        <taxon>Roseovarius</taxon>
    </lineage>
</organism>
<dbReference type="SUPFAM" id="SSF110997">
    <property type="entry name" value="Sporulation related repeat"/>
    <property type="match status" value="1"/>
</dbReference>
<dbReference type="OrthoDB" id="9766672at2"/>
<dbReference type="InterPro" id="IPR036680">
    <property type="entry name" value="SPOR-like_sf"/>
</dbReference>
<feature type="region of interest" description="Disordered" evidence="1">
    <location>
        <begin position="201"/>
        <end position="227"/>
    </location>
</feature>
<dbReference type="InterPro" id="IPR007730">
    <property type="entry name" value="SPOR-like_dom"/>
</dbReference>
<feature type="compositionally biased region" description="Low complexity" evidence="1">
    <location>
        <begin position="49"/>
        <end position="62"/>
    </location>
</feature>
<dbReference type="RefSeq" id="WP_085816132.1">
    <property type="nucleotide sequence ID" value="NZ_FWFU01000001.1"/>
</dbReference>
<proteinExistence type="predicted"/>
<feature type="region of interest" description="Disordered" evidence="1">
    <location>
        <begin position="41"/>
        <end position="63"/>
    </location>
</feature>
<gene>
    <name evidence="3" type="ORF">ROH8110_00431</name>
</gene>
<evidence type="ECO:0000313" key="4">
    <source>
        <dbReference type="Proteomes" id="UP000193207"/>
    </source>
</evidence>
<dbReference type="PROSITE" id="PS51724">
    <property type="entry name" value="SPOR"/>
    <property type="match status" value="1"/>
</dbReference>
<dbReference type="Gene3D" id="3.30.70.1070">
    <property type="entry name" value="Sporulation related repeat"/>
    <property type="match status" value="1"/>
</dbReference>
<dbReference type="AlphaFoldDB" id="A0A1X6YBK7"/>